<evidence type="ECO:0000256" key="1">
    <source>
        <dbReference type="SAM" id="Phobius"/>
    </source>
</evidence>
<accession>A0A3D8VMR0</accession>
<dbReference type="AlphaFoldDB" id="A0A3D8VMR0"/>
<feature type="transmembrane region" description="Helical" evidence="1">
    <location>
        <begin position="101"/>
        <end position="121"/>
    </location>
</feature>
<protein>
    <submittedName>
        <fullName evidence="2">Permease</fullName>
    </submittedName>
</protein>
<organism evidence="2 3">
    <name type="scientific">Halobacillus trueperi</name>
    <dbReference type="NCBI Taxonomy" id="156205"/>
    <lineage>
        <taxon>Bacteria</taxon>
        <taxon>Bacillati</taxon>
        <taxon>Bacillota</taxon>
        <taxon>Bacilli</taxon>
        <taxon>Bacillales</taxon>
        <taxon>Bacillaceae</taxon>
        <taxon>Halobacillus</taxon>
    </lineage>
</organism>
<evidence type="ECO:0000313" key="2">
    <source>
        <dbReference type="EMBL" id="RDY70719.1"/>
    </source>
</evidence>
<keyword evidence="1" id="KW-0472">Membrane</keyword>
<dbReference type="EMBL" id="QTLC01000042">
    <property type="protein sequence ID" value="RDY70719.1"/>
    <property type="molecule type" value="Genomic_DNA"/>
</dbReference>
<gene>
    <name evidence="2" type="ORF">DXT76_11600</name>
</gene>
<proteinExistence type="predicted"/>
<keyword evidence="1" id="KW-1133">Transmembrane helix</keyword>
<feature type="transmembrane region" description="Helical" evidence="1">
    <location>
        <begin position="7"/>
        <end position="28"/>
    </location>
</feature>
<comment type="caution">
    <text evidence="2">The sequence shown here is derived from an EMBL/GenBank/DDBJ whole genome shotgun (WGS) entry which is preliminary data.</text>
</comment>
<dbReference type="Proteomes" id="UP000257032">
    <property type="component" value="Unassembled WGS sequence"/>
</dbReference>
<reference evidence="2 3" key="1">
    <citation type="submission" date="2018-08" db="EMBL/GenBank/DDBJ databases">
        <title>Genome sequence of strict halophilic Halobacillus trueperi SS1 isolated from Lunsu, a salty water body of North West Himalayas.</title>
        <authorList>
            <person name="Gupta S."/>
            <person name="Sharma P."/>
            <person name="Dev K."/>
            <person name="Baumler D."/>
            <person name="Sourirajan A."/>
        </authorList>
    </citation>
    <scope>NUCLEOTIDE SEQUENCE [LARGE SCALE GENOMIC DNA]</scope>
    <source>
        <strain evidence="2 3">SS1</strain>
    </source>
</reference>
<feature type="transmembrane region" description="Helical" evidence="1">
    <location>
        <begin position="34"/>
        <end position="53"/>
    </location>
</feature>
<evidence type="ECO:0000313" key="3">
    <source>
        <dbReference type="Proteomes" id="UP000257032"/>
    </source>
</evidence>
<feature type="transmembrane region" description="Helical" evidence="1">
    <location>
        <begin position="73"/>
        <end position="95"/>
    </location>
</feature>
<name>A0A3D8VMR0_9BACI</name>
<sequence>MDYTSNAFKVIGGFFFLIGVFLIVVGTMGGEWPSMIWTMVSLGVLSFSMSYLYPQFKQKDERMKWIRHKAVFYSFFIIMGVMGVFHLMISLQVVVLSAVDLLNVLLALNIVTVFLTMVILARRY</sequence>
<keyword evidence="1" id="KW-0812">Transmembrane</keyword>
<dbReference type="RefSeq" id="WP_115894263.1">
    <property type="nucleotide sequence ID" value="NZ_QTLC01000042.1"/>
</dbReference>